<dbReference type="AlphaFoldDB" id="A0A7J6UEH9"/>
<gene>
    <name evidence="2" type="ORF">FOZ62_012122</name>
</gene>
<comment type="caution">
    <text evidence="2">The sequence shown here is derived from an EMBL/GenBank/DDBJ whole genome shotgun (WGS) entry which is preliminary data.</text>
</comment>
<organism evidence="2 3">
    <name type="scientific">Perkinsus olseni</name>
    <name type="common">Perkinsus atlanticus</name>
    <dbReference type="NCBI Taxonomy" id="32597"/>
    <lineage>
        <taxon>Eukaryota</taxon>
        <taxon>Sar</taxon>
        <taxon>Alveolata</taxon>
        <taxon>Perkinsozoa</taxon>
        <taxon>Perkinsea</taxon>
        <taxon>Perkinsida</taxon>
        <taxon>Perkinsidae</taxon>
        <taxon>Perkinsus</taxon>
    </lineage>
</organism>
<sequence>YRDHEAKLCWHIDEKRTAATTFCPYAKAYHEVGAAASSKPHINRQAIRWDRSKNRQERVGHLVPASRHFTASDGIDRRRQNMDPDERGREHFREDPGEGELDPKDRSNLVSLRLTDEAFDGNADEWGSRWFPGETSDYEDWDGDAEAL</sequence>
<feature type="region of interest" description="Disordered" evidence="1">
    <location>
        <begin position="122"/>
        <end position="148"/>
    </location>
</feature>
<proteinExistence type="predicted"/>
<evidence type="ECO:0000313" key="3">
    <source>
        <dbReference type="Proteomes" id="UP000574390"/>
    </source>
</evidence>
<dbReference type="Proteomes" id="UP000574390">
    <property type="component" value="Unassembled WGS sequence"/>
</dbReference>
<feature type="compositionally biased region" description="Basic and acidic residues" evidence="1">
    <location>
        <begin position="74"/>
        <end position="107"/>
    </location>
</feature>
<feature type="non-terminal residue" evidence="2">
    <location>
        <position position="1"/>
    </location>
</feature>
<feature type="non-terminal residue" evidence="2">
    <location>
        <position position="148"/>
    </location>
</feature>
<evidence type="ECO:0000313" key="2">
    <source>
        <dbReference type="EMBL" id="KAF4755506.1"/>
    </source>
</evidence>
<evidence type="ECO:0000256" key="1">
    <source>
        <dbReference type="SAM" id="MobiDB-lite"/>
    </source>
</evidence>
<dbReference type="EMBL" id="JABANM010000702">
    <property type="protein sequence ID" value="KAF4755506.1"/>
    <property type="molecule type" value="Genomic_DNA"/>
</dbReference>
<name>A0A7J6UEH9_PEROL</name>
<reference evidence="2 3" key="1">
    <citation type="submission" date="2020-04" db="EMBL/GenBank/DDBJ databases">
        <title>Perkinsus olseni comparative genomics.</title>
        <authorList>
            <person name="Bogema D.R."/>
        </authorList>
    </citation>
    <scope>NUCLEOTIDE SEQUENCE [LARGE SCALE GENOMIC DNA]</scope>
    <source>
        <strain evidence="2">ATCC PRA-205</strain>
    </source>
</reference>
<accession>A0A7J6UEH9</accession>
<feature type="region of interest" description="Disordered" evidence="1">
    <location>
        <begin position="69"/>
        <end position="108"/>
    </location>
</feature>
<feature type="compositionally biased region" description="Acidic residues" evidence="1">
    <location>
        <begin position="136"/>
        <end position="148"/>
    </location>
</feature>
<protein>
    <submittedName>
        <fullName evidence="2">Uncharacterized protein</fullName>
    </submittedName>
</protein>